<proteinExistence type="predicted"/>
<keyword evidence="2" id="KW-1185">Reference proteome</keyword>
<dbReference type="Proteomes" id="UP000427906">
    <property type="component" value="Chromosome"/>
</dbReference>
<organism evidence="1 2">
    <name type="scientific">Desulfosarcina alkanivorans</name>
    <dbReference type="NCBI Taxonomy" id="571177"/>
    <lineage>
        <taxon>Bacteria</taxon>
        <taxon>Pseudomonadati</taxon>
        <taxon>Thermodesulfobacteriota</taxon>
        <taxon>Desulfobacteria</taxon>
        <taxon>Desulfobacterales</taxon>
        <taxon>Desulfosarcinaceae</taxon>
        <taxon>Desulfosarcina</taxon>
    </lineage>
</organism>
<name>A0A5K7YU49_9BACT</name>
<evidence type="ECO:0008006" key="3">
    <source>
        <dbReference type="Google" id="ProtNLM"/>
    </source>
</evidence>
<accession>A0A5K7YU49</accession>
<dbReference type="InterPro" id="IPR016156">
    <property type="entry name" value="FAD/NAD-linked_Rdtase_dimer_sf"/>
</dbReference>
<reference evidence="1 2" key="1">
    <citation type="submission" date="2019-11" db="EMBL/GenBank/DDBJ databases">
        <title>Comparative genomics of hydrocarbon-degrading Desulfosarcina strains.</title>
        <authorList>
            <person name="Watanabe M."/>
            <person name="Kojima H."/>
            <person name="Fukui M."/>
        </authorList>
    </citation>
    <scope>NUCLEOTIDE SEQUENCE [LARGE SCALE GENOMIC DNA]</scope>
    <source>
        <strain evidence="1 2">PL12</strain>
    </source>
</reference>
<sequence length="57" mass="5782">MVGQAVVPNRHPGGLPGWVVDMKAKLPFNRDTGSIIGGHVRGGASTADMVNIVAAAS</sequence>
<dbReference type="SUPFAM" id="SSF55424">
    <property type="entry name" value="FAD/NAD-linked reductases, dimerisation (C-terminal) domain"/>
    <property type="match status" value="1"/>
</dbReference>
<evidence type="ECO:0000313" key="1">
    <source>
        <dbReference type="EMBL" id="BBO71935.1"/>
    </source>
</evidence>
<dbReference type="KEGG" id="dalk:DSCA_58650"/>
<evidence type="ECO:0000313" key="2">
    <source>
        <dbReference type="Proteomes" id="UP000427906"/>
    </source>
</evidence>
<protein>
    <recommendedName>
        <fullName evidence="3">Pyridine nucleotide-disulphide oxidoreductase dimerisation domain-containing protein</fullName>
    </recommendedName>
</protein>
<dbReference type="Gene3D" id="3.30.390.30">
    <property type="match status" value="1"/>
</dbReference>
<dbReference type="AlphaFoldDB" id="A0A5K7YU49"/>
<gene>
    <name evidence="1" type="ORF">DSCA_58650</name>
</gene>
<dbReference type="EMBL" id="AP021874">
    <property type="protein sequence ID" value="BBO71935.1"/>
    <property type="molecule type" value="Genomic_DNA"/>
</dbReference>
<dbReference type="OrthoDB" id="9769238at2"/>